<dbReference type="Proteomes" id="UP000826271">
    <property type="component" value="Unassembled WGS sequence"/>
</dbReference>
<dbReference type="InterPro" id="IPR005174">
    <property type="entry name" value="KIB1-4_b-propeller"/>
</dbReference>
<feature type="compositionally biased region" description="Acidic residues" evidence="1">
    <location>
        <begin position="245"/>
        <end position="255"/>
    </location>
</feature>
<evidence type="ECO:0000259" key="2">
    <source>
        <dbReference type="Pfam" id="PF03478"/>
    </source>
</evidence>
<protein>
    <recommendedName>
        <fullName evidence="2">KIB1-4 beta-propeller domain-containing protein</fullName>
    </recommendedName>
</protein>
<proteinExistence type="predicted"/>
<feature type="compositionally biased region" description="Low complexity" evidence="1">
    <location>
        <begin position="193"/>
        <end position="208"/>
    </location>
</feature>
<reference evidence="3" key="1">
    <citation type="submission" date="2019-10" db="EMBL/GenBank/DDBJ databases">
        <authorList>
            <person name="Zhang R."/>
            <person name="Pan Y."/>
            <person name="Wang J."/>
            <person name="Ma R."/>
            <person name="Yu S."/>
        </authorList>
    </citation>
    <scope>NUCLEOTIDE SEQUENCE</scope>
    <source>
        <strain evidence="3">LA-IB0</strain>
        <tissue evidence="3">Leaf</tissue>
    </source>
</reference>
<comment type="caution">
    <text evidence="3">The sequence shown here is derived from an EMBL/GenBank/DDBJ whole genome shotgun (WGS) entry which is preliminary data.</text>
</comment>
<dbReference type="EMBL" id="WHWC01000019">
    <property type="protein sequence ID" value="KAG8364044.1"/>
    <property type="molecule type" value="Genomic_DNA"/>
</dbReference>
<evidence type="ECO:0000313" key="3">
    <source>
        <dbReference type="EMBL" id="KAG8364044.1"/>
    </source>
</evidence>
<gene>
    <name evidence="3" type="ORF">BUALT_Bualt19G0085200</name>
</gene>
<dbReference type="AlphaFoldDB" id="A0AAV6W2W9"/>
<accession>A0AAV6W2W9</accession>
<feature type="compositionally biased region" description="Acidic residues" evidence="1">
    <location>
        <begin position="263"/>
        <end position="272"/>
    </location>
</feature>
<sequence>MEEPEPDWLPPVTVTPNRNNKKLKRHLVGAATPPRTVNPTNPMEVQDPTGLHGMEGDNHIENAWDSHTLHDTWNRKIAEPTLYTREGEKDDLDILLGVDLGDEDGEDDYTIPTEDLMEMVASYRRALVVKRKTPRPATNRANVFHTATTNMGQQEEKHTEGPTTKKGKGKGVPSNFKTKQQYVRKDTRVTGQTTKTAMTHTTKSASTSNRFDILNGLEKDMGQEETQDVATDSGKGEHTSKVGEEDQELSDDDSANESLNMDSENEDEEEHRDDDSETNRCMEIDIIPSAEQEERYTVQTDRDIDVCISKGQYFERSIPEFCHKQVAPTSYGWLALFDLGKPPIHCYLFSPASREKIPLPPIELDPKSKIRPLYRCILSKPPNGPDSCYVLILSNDDSILFCRLGDDKFIKTTTTSFGDDYYFSAATNFKGTIYAWIHKDDSHRRCSHCSLVEVDFVGKEIILKRLVNGKGQPGQISMPFTMVFNDYLLESSGELLLVHMICHKFSEKVKYFRIFKINTLEGGEIMELRNIGDHNIFISDCVSMSRPTKSGGLMQKNSIYYAWHDKNLYAYDIENRSKTVLKPCPIEGASFLKCWVMV</sequence>
<feature type="region of interest" description="Disordered" evidence="1">
    <location>
        <begin position="1"/>
        <end position="46"/>
    </location>
</feature>
<evidence type="ECO:0000256" key="1">
    <source>
        <dbReference type="SAM" id="MobiDB-lite"/>
    </source>
</evidence>
<dbReference type="PANTHER" id="PTHR40891">
    <property type="entry name" value="DUF295 DOMAIN-CONTAINING PROTEIN"/>
    <property type="match status" value="1"/>
</dbReference>
<feature type="compositionally biased region" description="Basic and acidic residues" evidence="1">
    <location>
        <begin position="234"/>
        <end position="244"/>
    </location>
</feature>
<feature type="region of interest" description="Disordered" evidence="1">
    <location>
        <begin position="149"/>
        <end position="210"/>
    </location>
</feature>
<name>A0AAV6W2W9_9LAMI</name>
<evidence type="ECO:0000313" key="4">
    <source>
        <dbReference type="Proteomes" id="UP000826271"/>
    </source>
</evidence>
<dbReference type="PANTHER" id="PTHR40891:SF1">
    <property type="entry name" value="DUF295 DOMAIN-CONTAINING PROTEIN"/>
    <property type="match status" value="1"/>
</dbReference>
<dbReference type="Pfam" id="PF03478">
    <property type="entry name" value="Beta-prop_KIB1-4"/>
    <property type="match status" value="1"/>
</dbReference>
<feature type="domain" description="KIB1-4 beta-propeller" evidence="2">
    <location>
        <begin position="313"/>
        <end position="570"/>
    </location>
</feature>
<organism evidence="3 4">
    <name type="scientific">Buddleja alternifolia</name>
    <dbReference type="NCBI Taxonomy" id="168488"/>
    <lineage>
        <taxon>Eukaryota</taxon>
        <taxon>Viridiplantae</taxon>
        <taxon>Streptophyta</taxon>
        <taxon>Embryophyta</taxon>
        <taxon>Tracheophyta</taxon>
        <taxon>Spermatophyta</taxon>
        <taxon>Magnoliopsida</taxon>
        <taxon>eudicotyledons</taxon>
        <taxon>Gunneridae</taxon>
        <taxon>Pentapetalae</taxon>
        <taxon>asterids</taxon>
        <taxon>lamiids</taxon>
        <taxon>Lamiales</taxon>
        <taxon>Scrophulariaceae</taxon>
        <taxon>Buddlejeae</taxon>
        <taxon>Buddleja</taxon>
    </lineage>
</organism>
<feature type="region of interest" description="Disordered" evidence="1">
    <location>
        <begin position="222"/>
        <end position="278"/>
    </location>
</feature>
<keyword evidence="4" id="KW-1185">Reference proteome</keyword>